<dbReference type="Pfam" id="PF02641">
    <property type="entry name" value="DUF190"/>
    <property type="match status" value="1"/>
</dbReference>
<dbReference type="RefSeq" id="WP_121009069.1">
    <property type="nucleotide sequence ID" value="NZ_RCCJ01000001.1"/>
</dbReference>
<dbReference type="PANTHER" id="PTHR35983">
    <property type="entry name" value="UPF0166 PROTEIN TM_0021"/>
    <property type="match status" value="1"/>
</dbReference>
<protein>
    <submittedName>
        <fullName evidence="2">Uncharacterized protein</fullName>
    </submittedName>
</protein>
<dbReference type="Gene3D" id="3.30.70.120">
    <property type="match status" value="1"/>
</dbReference>
<gene>
    <name evidence="2" type="ORF">BCF55_0281</name>
</gene>
<evidence type="ECO:0000256" key="1">
    <source>
        <dbReference type="ARBA" id="ARBA00010554"/>
    </source>
</evidence>
<organism evidence="2 3">
    <name type="scientific">Hydrogenivirga caldilitoris</name>
    <dbReference type="NCBI Taxonomy" id="246264"/>
    <lineage>
        <taxon>Bacteria</taxon>
        <taxon>Pseudomonadati</taxon>
        <taxon>Aquificota</taxon>
        <taxon>Aquificia</taxon>
        <taxon>Aquificales</taxon>
        <taxon>Aquificaceae</taxon>
        <taxon>Hydrogenivirga</taxon>
    </lineage>
</organism>
<comment type="caution">
    <text evidence="2">The sequence shown here is derived from an EMBL/GenBank/DDBJ whole genome shotgun (WGS) entry which is preliminary data.</text>
</comment>
<name>A0A497XPH7_9AQUI</name>
<dbReference type="PANTHER" id="PTHR35983:SF1">
    <property type="entry name" value="UPF0166 PROTEIN TM_0021"/>
    <property type="match status" value="1"/>
</dbReference>
<proteinExistence type="inferred from homology"/>
<evidence type="ECO:0000313" key="2">
    <source>
        <dbReference type="EMBL" id="RLJ70019.1"/>
    </source>
</evidence>
<dbReference type="AlphaFoldDB" id="A0A497XPH7"/>
<sequence>MKCETAVLVRIFIGENDRYEGKPLYKYMTELCRERGVAGVTVFRGILGYGKSSVVHEQRLLKLSSDLPIVIEVIDCEEKINEVLPELSKLVDSGLITLERVKVIRYN</sequence>
<dbReference type="Proteomes" id="UP000267841">
    <property type="component" value="Unassembled WGS sequence"/>
</dbReference>
<dbReference type="OrthoDB" id="9795599at2"/>
<dbReference type="EMBL" id="RCCJ01000001">
    <property type="protein sequence ID" value="RLJ70019.1"/>
    <property type="molecule type" value="Genomic_DNA"/>
</dbReference>
<comment type="similarity">
    <text evidence="1">Belongs to the UPF0166 family.</text>
</comment>
<dbReference type="InterPro" id="IPR003793">
    <property type="entry name" value="UPF0166"/>
</dbReference>
<dbReference type="InterPro" id="IPR011322">
    <property type="entry name" value="N-reg_PII-like_a/b"/>
</dbReference>
<reference evidence="2 3" key="1">
    <citation type="submission" date="2018-10" db="EMBL/GenBank/DDBJ databases">
        <title>Genomic Encyclopedia of Archaeal and Bacterial Type Strains, Phase II (KMG-II): from individual species to whole genera.</title>
        <authorList>
            <person name="Goeker M."/>
        </authorList>
    </citation>
    <scope>NUCLEOTIDE SEQUENCE [LARGE SCALE GENOMIC DNA]</scope>
    <source>
        <strain evidence="2 3">DSM 16510</strain>
    </source>
</reference>
<accession>A0A497XPH7</accession>
<keyword evidence="3" id="KW-1185">Reference proteome</keyword>
<evidence type="ECO:0000313" key="3">
    <source>
        <dbReference type="Proteomes" id="UP000267841"/>
    </source>
</evidence>
<dbReference type="SUPFAM" id="SSF54913">
    <property type="entry name" value="GlnB-like"/>
    <property type="match status" value="1"/>
</dbReference>
<dbReference type="InterPro" id="IPR015867">
    <property type="entry name" value="N-reg_PII/ATP_PRibTrfase_C"/>
</dbReference>